<dbReference type="SUPFAM" id="SSF101690">
    <property type="entry name" value="PAZ domain"/>
    <property type="match status" value="1"/>
</dbReference>
<dbReference type="Pfam" id="PF02170">
    <property type="entry name" value="PAZ"/>
    <property type="match status" value="1"/>
</dbReference>
<dbReference type="PROSITE" id="PS50822">
    <property type="entry name" value="PIWI"/>
    <property type="match status" value="1"/>
</dbReference>
<feature type="domain" description="Piwi" evidence="7">
    <location>
        <begin position="595"/>
        <end position="865"/>
    </location>
</feature>
<dbReference type="GO" id="GO:0003723">
    <property type="term" value="F:RNA binding"/>
    <property type="evidence" value="ECO:0007669"/>
    <property type="project" value="InterPro"/>
</dbReference>
<dbReference type="CDD" id="cd02846">
    <property type="entry name" value="PAZ_argonaute_like"/>
    <property type="match status" value="1"/>
</dbReference>
<dbReference type="SMART" id="SM00950">
    <property type="entry name" value="Piwi"/>
    <property type="match status" value="1"/>
</dbReference>
<dbReference type="SMART" id="SM00343">
    <property type="entry name" value="ZnF_C2HC"/>
    <property type="match status" value="1"/>
</dbReference>
<feature type="domain" description="CCHC-type" evidence="5">
    <location>
        <begin position="37"/>
        <end position="52"/>
    </location>
</feature>
<keyword evidence="4" id="KW-1133">Transmembrane helix</keyword>
<dbReference type="Gene3D" id="2.170.260.10">
    <property type="entry name" value="paz domain"/>
    <property type="match status" value="1"/>
</dbReference>
<evidence type="ECO:0000259" key="6">
    <source>
        <dbReference type="PROSITE" id="PS50821"/>
    </source>
</evidence>
<feature type="region of interest" description="Disordered" evidence="3">
    <location>
        <begin position="1"/>
        <end position="33"/>
    </location>
</feature>
<feature type="transmembrane region" description="Helical" evidence="4">
    <location>
        <begin position="1074"/>
        <end position="1093"/>
    </location>
</feature>
<dbReference type="SMART" id="SM00949">
    <property type="entry name" value="PAZ"/>
    <property type="match status" value="1"/>
</dbReference>
<dbReference type="InterPro" id="IPR012337">
    <property type="entry name" value="RNaseH-like_sf"/>
</dbReference>
<dbReference type="InterPro" id="IPR036085">
    <property type="entry name" value="PAZ_dom_sf"/>
</dbReference>
<evidence type="ECO:0000256" key="2">
    <source>
        <dbReference type="RuleBase" id="RU361178"/>
    </source>
</evidence>
<sequence>MSSSRGGFSRGGGQRGGGRGGPSRGRGGSSYPTAVECFKCHKTGHMSRECPEAAPSQGSSYARGGGQSDRGSYQQRGGTGGYRGDRRTADHSNEEVDQETMVAVEQEPLKKPLKELVTVQAVDTRKPSGGTLGRAVKLVVNYFKMTYESMKARGIKSKAIKNRKVLREYFWQFVAQNQNLFGVAQNLLYDDRSQLYSWIKLEINADILSLELEVVEDGRNRVMLLEIKPRESNSPIRVDFNILNLALTQFARSLSPRVYCEKDRIFMLPCQEYQPLDLNYWVALANYDVVHSSFYKTNVEILQFYSMVKTGQQLTERHLRDLRDFGLDNPQRREMKMLLSGLKLKARVGLISTYSFCDVSQQSARQAIVNYKMYNDAGELSREENMTVEEYYFKRYGVRLDFPNMPLIQCAPKDKNIFIPMEALVIHDRPQRLRSKLPDDLQARTNSFTSREPKFRFNDINEIMGSVEVGQDPFLVQADIGVDLRMLEIEGRVLNQPKCTFNLPFGAQMKAPAVEAPNFKVVFSVVVVNRCVRFDDHFRNSIANLIEDCQKRGIQFAQNNPLEALEYQYNPNTLNQYLQDRKKESAKIYPQAQLMLIVVVGTADDKIYNALKTECEVKLGMMTQVLLSKTFRKLNDRPALQNSPNTQHWKKFTDPKHPTLFIGIDVTHSAPGDTDFPSISALVGSIDVEATKYASTVRAQGIRTEAIEDMKEMSKERILHFRKLNHTLPAHIVVFRDGVSESQFEQVIRQELVQKRHSTRFYAPSEDTGERGRNGNCLPGTVVDKYITSDQAKEFYLCAHKGMLGTSRPAHYYVISDDWGLNPNEVQSCAYNLCHLFARAAMPVSLPAPVYYAHLVCYRARRHLTAQRDSRNRPTDFQQMVQVKENIKDEMHFKILMAVLNSLYLQAFAKQEPSAKTKDSIQNDKNLYQLKKKALKKMHKYEQKDQEEDDNEDLAYLNFALIWPVGITSLISIGFFLLSFASMEMVEHLGFELYAVNQYAITYGKSILLCNNTVPYQKGMLPSFLRQLEIKVTTNMFLRASVCVPMTIRIFVAWCIRKTVYEQPLTQKNPLVAYLNDAAAVIAVVEVLSLALLSMVTIRFDYPKLFKLMFGSFILSASIYMSVRTMLSIVVEKNEPIEHLGAL</sequence>
<keyword evidence="8" id="KW-1185">Reference proteome</keyword>
<evidence type="ECO:0000259" key="5">
    <source>
        <dbReference type="PROSITE" id="PS50158"/>
    </source>
</evidence>
<keyword evidence="1" id="KW-0479">Metal-binding</keyword>
<keyword evidence="4" id="KW-0812">Transmembrane</keyword>
<dbReference type="Gene3D" id="3.40.50.2300">
    <property type="match status" value="1"/>
</dbReference>
<evidence type="ECO:0000256" key="4">
    <source>
        <dbReference type="SAM" id="Phobius"/>
    </source>
</evidence>
<evidence type="ECO:0000313" key="9">
    <source>
        <dbReference type="WBParaSite" id="jg13631"/>
    </source>
</evidence>
<dbReference type="Gene3D" id="3.30.420.10">
    <property type="entry name" value="Ribonuclease H-like superfamily/Ribonuclease H"/>
    <property type="match status" value="2"/>
</dbReference>
<dbReference type="AlphaFoldDB" id="A0A915CX88"/>
<feature type="compositionally biased region" description="Gly residues" evidence="3">
    <location>
        <begin position="8"/>
        <end position="28"/>
    </location>
</feature>
<evidence type="ECO:0000259" key="7">
    <source>
        <dbReference type="PROSITE" id="PS50822"/>
    </source>
</evidence>
<keyword evidence="4" id="KW-0472">Membrane</keyword>
<feature type="transmembrane region" description="Helical" evidence="4">
    <location>
        <begin position="1105"/>
        <end position="1123"/>
    </location>
</feature>
<feature type="domain" description="PAZ" evidence="6">
    <location>
        <begin position="314"/>
        <end position="428"/>
    </location>
</feature>
<dbReference type="Proteomes" id="UP000887574">
    <property type="component" value="Unplaced"/>
</dbReference>
<feature type="region of interest" description="Disordered" evidence="3">
    <location>
        <begin position="45"/>
        <end position="101"/>
    </location>
</feature>
<feature type="transmembrane region" description="Helical" evidence="4">
    <location>
        <begin position="1036"/>
        <end position="1054"/>
    </location>
</feature>
<dbReference type="SUPFAM" id="SSF53098">
    <property type="entry name" value="Ribonuclease H-like"/>
    <property type="match status" value="1"/>
</dbReference>
<dbReference type="PROSITE" id="PS50158">
    <property type="entry name" value="ZF_CCHC"/>
    <property type="match status" value="1"/>
</dbReference>
<proteinExistence type="inferred from homology"/>
<dbReference type="Pfam" id="PF00098">
    <property type="entry name" value="zf-CCHC"/>
    <property type="match status" value="1"/>
</dbReference>
<dbReference type="WBParaSite" id="jg13631">
    <property type="protein sequence ID" value="jg13631"/>
    <property type="gene ID" value="jg13631"/>
</dbReference>
<dbReference type="GO" id="GO:0008270">
    <property type="term" value="F:zinc ion binding"/>
    <property type="evidence" value="ECO:0007669"/>
    <property type="project" value="UniProtKB-KW"/>
</dbReference>
<dbReference type="Pfam" id="PF02171">
    <property type="entry name" value="Piwi"/>
    <property type="match status" value="2"/>
</dbReference>
<dbReference type="Gene3D" id="4.10.60.10">
    <property type="entry name" value="Zinc finger, CCHC-type"/>
    <property type="match status" value="1"/>
</dbReference>
<dbReference type="InterPro" id="IPR003165">
    <property type="entry name" value="Piwi"/>
</dbReference>
<evidence type="ECO:0000256" key="1">
    <source>
        <dbReference type="PROSITE-ProRule" id="PRU00047"/>
    </source>
</evidence>
<reference evidence="9" key="1">
    <citation type="submission" date="2022-11" db="UniProtKB">
        <authorList>
            <consortium name="WormBaseParasite"/>
        </authorList>
    </citation>
    <scope>IDENTIFICATION</scope>
</reference>
<dbReference type="PANTHER" id="PTHR22891">
    <property type="entry name" value="EUKARYOTIC TRANSLATION INITIATION FACTOR 2C"/>
    <property type="match status" value="1"/>
</dbReference>
<protein>
    <submittedName>
        <fullName evidence="9">CCHC-type domain-containing protein</fullName>
    </submittedName>
</protein>
<dbReference type="InterPro" id="IPR001878">
    <property type="entry name" value="Znf_CCHC"/>
</dbReference>
<name>A0A915CX88_9BILA</name>
<feature type="compositionally biased region" description="Basic and acidic residues" evidence="3">
    <location>
        <begin position="83"/>
        <end position="94"/>
    </location>
</feature>
<keyword evidence="1" id="KW-0863">Zinc-finger</keyword>
<dbReference type="InterPro" id="IPR036875">
    <property type="entry name" value="Znf_CCHC_sf"/>
</dbReference>
<dbReference type="GO" id="GO:0019899">
    <property type="term" value="F:enzyme binding"/>
    <property type="evidence" value="ECO:0007669"/>
    <property type="project" value="UniProtKB-ARBA"/>
</dbReference>
<keyword evidence="1" id="KW-0862">Zinc</keyword>
<comment type="similarity">
    <text evidence="2">Belongs to the argonaute family.</text>
</comment>
<dbReference type="InterPro" id="IPR036397">
    <property type="entry name" value="RNaseH_sf"/>
</dbReference>
<evidence type="ECO:0000313" key="8">
    <source>
        <dbReference type="Proteomes" id="UP000887574"/>
    </source>
</evidence>
<organism evidence="8 9">
    <name type="scientific">Ditylenchus dipsaci</name>
    <dbReference type="NCBI Taxonomy" id="166011"/>
    <lineage>
        <taxon>Eukaryota</taxon>
        <taxon>Metazoa</taxon>
        <taxon>Ecdysozoa</taxon>
        <taxon>Nematoda</taxon>
        <taxon>Chromadorea</taxon>
        <taxon>Rhabditida</taxon>
        <taxon>Tylenchina</taxon>
        <taxon>Tylenchomorpha</taxon>
        <taxon>Sphaerularioidea</taxon>
        <taxon>Anguinidae</taxon>
        <taxon>Anguininae</taxon>
        <taxon>Ditylenchus</taxon>
    </lineage>
</organism>
<dbReference type="SUPFAM" id="SSF57756">
    <property type="entry name" value="Retrovirus zinc finger-like domains"/>
    <property type="match status" value="1"/>
</dbReference>
<dbReference type="PROSITE" id="PS50821">
    <property type="entry name" value="PAZ"/>
    <property type="match status" value="1"/>
</dbReference>
<dbReference type="InterPro" id="IPR003100">
    <property type="entry name" value="PAZ_dom"/>
</dbReference>
<feature type="transmembrane region" description="Helical" evidence="4">
    <location>
        <begin position="954"/>
        <end position="978"/>
    </location>
</feature>
<evidence type="ECO:0000256" key="3">
    <source>
        <dbReference type="SAM" id="MobiDB-lite"/>
    </source>
</evidence>
<accession>A0A915CX88</accession>